<dbReference type="AlphaFoldDB" id="A0A1I2D9H0"/>
<name>A0A1I2D9H0_9BACT</name>
<organism evidence="1 2">
    <name type="scientific">Thermophagus xiamenensis</name>
    <dbReference type="NCBI Taxonomy" id="385682"/>
    <lineage>
        <taxon>Bacteria</taxon>
        <taxon>Pseudomonadati</taxon>
        <taxon>Bacteroidota</taxon>
        <taxon>Bacteroidia</taxon>
        <taxon>Marinilabiliales</taxon>
        <taxon>Marinilabiliaceae</taxon>
        <taxon>Thermophagus</taxon>
    </lineage>
</organism>
<reference evidence="1 2" key="1">
    <citation type="submission" date="2016-10" db="EMBL/GenBank/DDBJ databases">
        <authorList>
            <person name="de Groot N.N."/>
        </authorList>
    </citation>
    <scope>NUCLEOTIDE SEQUENCE [LARGE SCALE GENOMIC DNA]</scope>
    <source>
        <strain evidence="1 2">DSM 19012</strain>
    </source>
</reference>
<gene>
    <name evidence="1" type="ORF">SAMN05444380_11839</name>
</gene>
<dbReference type="Proteomes" id="UP000181976">
    <property type="component" value="Unassembled WGS sequence"/>
</dbReference>
<accession>A0A1I2D9H0</accession>
<dbReference type="InParanoid" id="A0A1I2D9H0"/>
<evidence type="ECO:0000313" key="1">
    <source>
        <dbReference type="EMBL" id="SFE77185.1"/>
    </source>
</evidence>
<evidence type="ECO:0000313" key="2">
    <source>
        <dbReference type="Proteomes" id="UP000181976"/>
    </source>
</evidence>
<proteinExistence type="predicted"/>
<dbReference type="eggNOG" id="COG4775">
    <property type="taxonomic scope" value="Bacteria"/>
</dbReference>
<sequence length="641" mass="73947">MPILYISDYLFLFPITHIPKKNFFLFWLCIVFSGCITLKAQTTDTLTFLKNDTIIRLITPGSLSKINNNDGKKLEEILKQYSEKNFFSRKLHEWLVKSSLESAEEVKPAPDYLKFYGKKINYIDIRSIPPFGTSINDTSEISDSWLVKLGNNLRFETAPGIILKTLTFQPGETLEKTDILDSERLLRALSFINDAKIVVWNVPNHPDLVNVSVYVQDRYPLAISLGLSNQQPSFTLINKNLLGRGFYLSSTLLTPTTDIKDWGFRERFGAENFPGQYVNFDIDYARTSDLKMVSANIEKNFVLPEIKYAGGININRSYLNAGIIDYPSIEWEPPLDYRRQNFWAGRSFLLGASDRPIRSNLYIMTRYLDVNFYDQIEPQEFLPEGKFFFGGFSFSRRGYYKNNLIYSFGRTEDVPYGSLTSLNYGYQKGNYGNRHYLEFHHSVGKALIPSKGYLYFSGDIGTFFKRNRAEQGHLKVLTEYISPLINIGNGQFRNFLEIQYVNGFRRLPGEYLFIDEDEDGLHRFDYKNAIKGSEKIVFKTEQVFFTNVQPLGFKFAAFTFFDTAFLKESEKNLFHHSPYFSFGGGLRIRNDNLVFNTLQIILAIMPRVPSGQLPFSLRISGESTRDFNNFVPDQPGSPIYY</sequence>
<dbReference type="STRING" id="385682.SAMN05444380_11839"/>
<evidence type="ECO:0008006" key="3">
    <source>
        <dbReference type="Google" id="ProtNLM"/>
    </source>
</evidence>
<dbReference type="EMBL" id="FONA01000018">
    <property type="protein sequence ID" value="SFE77185.1"/>
    <property type="molecule type" value="Genomic_DNA"/>
</dbReference>
<protein>
    <recommendedName>
        <fullName evidence="3">Bacterial surface antigen (D15) domain-containing protein</fullName>
    </recommendedName>
</protein>
<keyword evidence="2" id="KW-1185">Reference proteome</keyword>
<dbReference type="Gene3D" id="3.10.20.310">
    <property type="entry name" value="membrane protein fhac"/>
    <property type="match status" value="1"/>
</dbReference>